<organism evidence="1 2">
    <name type="scientific">Hymenobacter jejuensis</name>
    <dbReference type="NCBI Taxonomy" id="2502781"/>
    <lineage>
        <taxon>Bacteria</taxon>
        <taxon>Pseudomonadati</taxon>
        <taxon>Bacteroidota</taxon>
        <taxon>Cytophagia</taxon>
        <taxon>Cytophagales</taxon>
        <taxon>Hymenobacteraceae</taxon>
        <taxon>Hymenobacter</taxon>
    </lineage>
</organism>
<accession>A0A5B7ZXX3</accession>
<dbReference type="RefSeq" id="WP_139515028.1">
    <property type="nucleotide sequence ID" value="NZ_CP040896.1"/>
</dbReference>
<keyword evidence="2" id="KW-1185">Reference proteome</keyword>
<dbReference type="Proteomes" id="UP000305398">
    <property type="component" value="Chromosome"/>
</dbReference>
<sequence>MVWVGLGWALGGCAAVGHVTQLDDNWYHVLHVGGNDSLARTVAKHNVFVQQHGDTLVFTPPATTEAARPVSWYYRLQPEHHVLLLKRHFDVDVFTLPFKVRPPRAGVPVQLNTNFNAALYVGQRLDFYYLNSRRATPWRQAPRIRATGLGYGLFLGLGSANISEYVTQQQNTFEYEGMALHAGAATIYDALNFNVGLAVGFDHLLGADGRYWVYQHRPWFGVLFGLDLN</sequence>
<protein>
    <submittedName>
        <fullName evidence="1">Uncharacterized protein</fullName>
    </submittedName>
</protein>
<gene>
    <name evidence="1" type="ORF">FHG12_06875</name>
</gene>
<evidence type="ECO:0000313" key="1">
    <source>
        <dbReference type="EMBL" id="QDA59848.1"/>
    </source>
</evidence>
<proteinExistence type="predicted"/>
<dbReference type="KEGG" id="hyj:FHG12_06875"/>
<dbReference type="OrthoDB" id="836926at2"/>
<evidence type="ECO:0000313" key="2">
    <source>
        <dbReference type="Proteomes" id="UP000305398"/>
    </source>
</evidence>
<dbReference type="AlphaFoldDB" id="A0A5B7ZXX3"/>
<dbReference type="EMBL" id="CP040896">
    <property type="protein sequence ID" value="QDA59848.1"/>
    <property type="molecule type" value="Genomic_DNA"/>
</dbReference>
<name>A0A5B7ZXX3_9BACT</name>
<reference evidence="1 2" key="1">
    <citation type="submission" date="2019-06" db="EMBL/GenBank/DDBJ databases">
        <authorList>
            <person name="Srinivasan S."/>
        </authorList>
    </citation>
    <scope>NUCLEOTIDE SEQUENCE [LARGE SCALE GENOMIC DNA]</scope>
    <source>
        <strain evidence="1 2">17J68-5</strain>
    </source>
</reference>